<reference evidence="3" key="1">
    <citation type="journal article" date="2019" name="Int. J. Syst. Evol. Microbiol.">
        <title>The Global Catalogue of Microorganisms (GCM) 10K type strain sequencing project: providing services to taxonomists for standard genome sequencing and annotation.</title>
        <authorList>
            <consortium name="The Broad Institute Genomics Platform"/>
            <consortium name="The Broad Institute Genome Sequencing Center for Infectious Disease"/>
            <person name="Wu L."/>
            <person name="Ma J."/>
        </authorList>
    </citation>
    <scope>NUCLEOTIDE SEQUENCE [LARGE SCALE GENOMIC DNA]</scope>
    <source>
        <strain evidence="3">PCU 266</strain>
    </source>
</reference>
<dbReference type="EMBL" id="JBHSKP010000019">
    <property type="protein sequence ID" value="MFC5155046.1"/>
    <property type="molecule type" value="Genomic_DNA"/>
</dbReference>
<name>A0ABW0AQ38_9ACTN</name>
<keyword evidence="1" id="KW-0812">Transmembrane</keyword>
<comment type="caution">
    <text evidence="2">The sequence shown here is derived from an EMBL/GenBank/DDBJ whole genome shotgun (WGS) entry which is preliminary data.</text>
</comment>
<keyword evidence="1" id="KW-1133">Transmembrane helix</keyword>
<feature type="transmembrane region" description="Helical" evidence="1">
    <location>
        <begin position="49"/>
        <end position="70"/>
    </location>
</feature>
<sequence length="192" mass="20970">MRCGLRAPPPTAAGHRRLVARRWAWLVLVLLLTGAAVRAGFGKPVRDLVGLAVFSLCVYPLLLWVTSLALRRTARVSRILKSYPWRAYPCDYPRRAAESPKVIRVRFADDHAPVLRLTPFAVDLARKQNPSPDLIWFAGDPRYGGVISPVGGHFPVRVVPEPPGGGGPGDGAEADVLAERAELVKGGRVRRT</sequence>
<keyword evidence="3" id="KW-1185">Reference proteome</keyword>
<evidence type="ECO:0008006" key="4">
    <source>
        <dbReference type="Google" id="ProtNLM"/>
    </source>
</evidence>
<organism evidence="2 3">
    <name type="scientific">Streptomyces amakusaensis</name>
    <dbReference type="NCBI Taxonomy" id="67271"/>
    <lineage>
        <taxon>Bacteria</taxon>
        <taxon>Bacillati</taxon>
        <taxon>Actinomycetota</taxon>
        <taxon>Actinomycetes</taxon>
        <taxon>Kitasatosporales</taxon>
        <taxon>Streptomycetaceae</taxon>
        <taxon>Streptomyces</taxon>
    </lineage>
</organism>
<accession>A0ABW0AQ38</accession>
<gene>
    <name evidence="2" type="ORF">ACFPRH_25255</name>
</gene>
<dbReference type="Proteomes" id="UP001596160">
    <property type="component" value="Unassembled WGS sequence"/>
</dbReference>
<dbReference type="RefSeq" id="WP_381734803.1">
    <property type="nucleotide sequence ID" value="NZ_JBHSKP010000019.1"/>
</dbReference>
<proteinExistence type="predicted"/>
<evidence type="ECO:0000313" key="3">
    <source>
        <dbReference type="Proteomes" id="UP001596160"/>
    </source>
</evidence>
<protein>
    <recommendedName>
        <fullName evidence="4">Integral membrane protein</fullName>
    </recommendedName>
</protein>
<evidence type="ECO:0000313" key="2">
    <source>
        <dbReference type="EMBL" id="MFC5155046.1"/>
    </source>
</evidence>
<keyword evidence="1" id="KW-0472">Membrane</keyword>
<evidence type="ECO:0000256" key="1">
    <source>
        <dbReference type="SAM" id="Phobius"/>
    </source>
</evidence>